<comment type="subcellular location">
    <subcellularLocation>
        <location evidence="1">Cytoplasm</location>
        <location evidence="1">Cytoskeleton</location>
    </subcellularLocation>
</comment>
<dbReference type="PROSITE" id="PS50234">
    <property type="entry name" value="VWFA"/>
    <property type="match status" value="1"/>
</dbReference>
<evidence type="ECO:0000256" key="5">
    <source>
        <dbReference type="ARBA" id="ARBA00022840"/>
    </source>
</evidence>
<keyword evidence="3" id="KW-0963">Cytoplasm</keyword>
<dbReference type="Pfam" id="PF08487">
    <property type="entry name" value="VIT"/>
    <property type="match status" value="1"/>
</dbReference>
<dbReference type="PROSITE" id="PS00406">
    <property type="entry name" value="ACTINS_1"/>
    <property type="match status" value="1"/>
</dbReference>
<dbReference type="InterPro" id="IPR004000">
    <property type="entry name" value="Actin"/>
</dbReference>
<dbReference type="InterPro" id="IPR002035">
    <property type="entry name" value="VWF_A"/>
</dbReference>
<dbReference type="SMART" id="SM00609">
    <property type="entry name" value="VIT"/>
    <property type="match status" value="1"/>
</dbReference>
<dbReference type="Gene3D" id="3.30.420.40">
    <property type="match status" value="1"/>
</dbReference>
<dbReference type="GeneID" id="14917867"/>
<dbReference type="KEGG" id="acan:ACA1_059980"/>
<evidence type="ECO:0000259" key="9">
    <source>
        <dbReference type="PROSITE" id="PS51468"/>
    </source>
</evidence>
<dbReference type="GO" id="GO:0005524">
    <property type="term" value="F:ATP binding"/>
    <property type="evidence" value="ECO:0007669"/>
    <property type="project" value="UniProtKB-KW"/>
</dbReference>
<comment type="similarity">
    <text evidence="2">Belongs to the actin family.</text>
</comment>
<dbReference type="RefSeq" id="XP_004339284.1">
    <property type="nucleotide sequence ID" value="XM_004339236.1"/>
</dbReference>
<dbReference type="PROSITE" id="PS51468">
    <property type="entry name" value="VIT"/>
    <property type="match status" value="1"/>
</dbReference>
<evidence type="ECO:0000256" key="1">
    <source>
        <dbReference type="ARBA" id="ARBA00004245"/>
    </source>
</evidence>
<dbReference type="OrthoDB" id="30900at2759"/>
<reference evidence="10 11" key="1">
    <citation type="journal article" date="2013" name="Genome Biol.">
        <title>Genome of Acanthamoeba castellanii highlights extensive lateral gene transfer and early evolution of tyrosine kinase signaling.</title>
        <authorList>
            <person name="Clarke M."/>
            <person name="Lohan A.J."/>
            <person name="Liu B."/>
            <person name="Lagkouvardos I."/>
            <person name="Roy S."/>
            <person name="Zafar N."/>
            <person name="Bertelli C."/>
            <person name="Schilde C."/>
            <person name="Kianianmomeni A."/>
            <person name="Burglin T.R."/>
            <person name="Frech C."/>
            <person name="Turcotte B."/>
            <person name="Kopec K.O."/>
            <person name="Synnott J.M."/>
            <person name="Choo C."/>
            <person name="Paponov I."/>
            <person name="Finkler A."/>
            <person name="Soon Heng Tan C."/>
            <person name="Hutchins A.P."/>
            <person name="Weinmeier T."/>
            <person name="Rattei T."/>
            <person name="Chu J.S."/>
            <person name="Gimenez G."/>
            <person name="Irimia M."/>
            <person name="Rigden D.J."/>
            <person name="Fitzpatrick D.A."/>
            <person name="Lorenzo-Morales J."/>
            <person name="Bateman A."/>
            <person name="Chiu C.H."/>
            <person name="Tang P."/>
            <person name="Hegemann P."/>
            <person name="Fromm H."/>
            <person name="Raoult D."/>
            <person name="Greub G."/>
            <person name="Miranda-Saavedra D."/>
            <person name="Chen N."/>
            <person name="Nash P."/>
            <person name="Ginger M.L."/>
            <person name="Horn M."/>
            <person name="Schaap P."/>
            <person name="Caler L."/>
            <person name="Loftus B."/>
        </authorList>
    </citation>
    <scope>NUCLEOTIDE SEQUENCE [LARGE SCALE GENOMIC DNA]</scope>
    <source>
        <strain evidence="10 11">Neff</strain>
    </source>
</reference>
<dbReference type="VEuPathDB" id="AmoebaDB:ACA1_059980"/>
<sequence length="895" mass="95874">MSIEDKQAKGSAVEGVELRSSSWHADIAGWAARVSHRQLFAHRGSKVVEAVYRFPFDQERGAVTGFEARVSGGRLLKGVLEEKQAALEAYDDALAAGHTAIQLTSSAAEPATMELVLGNLAPGQGVQTKLDYVTELQVERVASGSSSSSSSQVSSSSSVYRFVVPIHGATPAGQHEKEVVTVSAAMPERIQGITSPSHTLSNLSINGKQATVSVVGKDMAATDVIIEIETERDAAQNGHITALVGKLPLDKLSSVKPEHEYAAVVSLTPVLEVECSPKSEIIFLVDRSGSMGGQPMVDSVRTLRLFLQSLPTSVTFNIVSFGSRYSSLFPKPAPMNNANLLAARKLLDTMKADMGGTEIFQPLQHIFSTEPQAGFSRNIFVLTDGDVSNMDSCLNLVKEACSKSQLTRVFSFGIGHGASVPLVQGIATNGRGVAEFVRPEERIQAKVLSSLKKAIRPQLVKPSLAWGTTHNVLSSALPEVLTFNARCSVFAFLPPALMKETKGGEGATAEIVFTAKGDTTAEAYRQVFSLSDADVFHGDVIHLLAASGLLRSLEAKGVAQHRQKMIDLSKEFGVLCSQTAYTVVEERDEALEDTPELVEVTIAVDTDSAQQAEELARLEAERLEAERLEAERLAAEAEAEQAANKRSVEEEERELSETDPFAWAQFVAPHTFGDVAEEIQTCVLDPGTHLFKAGFAGDDVPRALFPPVIGRPRHRGVMIGMGQKDSYVGDEAQSKRGILTMANAFDFDLSSTPWSSSSKAPARGGKASQTSDPAVDASIKLSATEQNKMDAILFSQNADGSWELNDELARALGKGLGELQRAIPADVQKLHGAAAGQVWATVLALASLAAWFQAVEDEWELIAARARRFLAGLHVAADLASLLALATQFLSTSNE</sequence>
<dbReference type="InterPro" id="IPR004001">
    <property type="entry name" value="Actin_CS"/>
</dbReference>
<evidence type="ECO:0000259" key="8">
    <source>
        <dbReference type="PROSITE" id="PS50234"/>
    </source>
</evidence>
<keyword evidence="4" id="KW-0547">Nucleotide-binding</keyword>
<dbReference type="Pfam" id="PF13768">
    <property type="entry name" value="VWA_3"/>
    <property type="match status" value="1"/>
</dbReference>
<dbReference type="SUPFAM" id="SSF53300">
    <property type="entry name" value="vWA-like"/>
    <property type="match status" value="1"/>
</dbReference>
<dbReference type="SUPFAM" id="SSF53067">
    <property type="entry name" value="Actin-like ATPase domain"/>
    <property type="match status" value="1"/>
</dbReference>
<dbReference type="Proteomes" id="UP000011083">
    <property type="component" value="Unassembled WGS sequence"/>
</dbReference>
<feature type="domain" description="VIT" evidence="9">
    <location>
        <begin position="2"/>
        <end position="134"/>
    </location>
</feature>
<evidence type="ECO:0000313" key="11">
    <source>
        <dbReference type="Proteomes" id="UP000011083"/>
    </source>
</evidence>
<accession>L8GYS2</accession>
<dbReference type="InterPro" id="IPR043129">
    <property type="entry name" value="ATPase_NBD"/>
</dbReference>
<keyword evidence="6" id="KW-0206">Cytoskeleton</keyword>
<dbReference type="FunFam" id="2.30.36.70:FF:000001">
    <property type="entry name" value="Actin, alpha skeletal muscle"/>
    <property type="match status" value="1"/>
</dbReference>
<evidence type="ECO:0000256" key="4">
    <source>
        <dbReference type="ARBA" id="ARBA00022741"/>
    </source>
</evidence>
<dbReference type="SMART" id="SM00327">
    <property type="entry name" value="VWA"/>
    <property type="match status" value="1"/>
</dbReference>
<dbReference type="PANTHER" id="PTHR45737:SF6">
    <property type="entry name" value="VON WILLEBRAND FACTOR A DOMAIN-CONTAINING PROTEIN 5A"/>
    <property type="match status" value="1"/>
</dbReference>
<feature type="region of interest" description="Disordered" evidence="7">
    <location>
        <begin position="752"/>
        <end position="774"/>
    </location>
</feature>
<dbReference type="InterPro" id="IPR013694">
    <property type="entry name" value="VIT"/>
</dbReference>
<name>L8GYS2_ACACF</name>
<evidence type="ECO:0000256" key="3">
    <source>
        <dbReference type="ARBA" id="ARBA00022490"/>
    </source>
</evidence>
<organism evidence="10 11">
    <name type="scientific">Acanthamoeba castellanii (strain ATCC 30010 / Neff)</name>
    <dbReference type="NCBI Taxonomy" id="1257118"/>
    <lineage>
        <taxon>Eukaryota</taxon>
        <taxon>Amoebozoa</taxon>
        <taxon>Discosea</taxon>
        <taxon>Longamoebia</taxon>
        <taxon>Centramoebida</taxon>
        <taxon>Acanthamoebidae</taxon>
        <taxon>Acanthamoeba</taxon>
    </lineage>
</organism>
<feature type="region of interest" description="Disordered" evidence="7">
    <location>
        <begin position="634"/>
        <end position="657"/>
    </location>
</feature>
<keyword evidence="11" id="KW-1185">Reference proteome</keyword>
<evidence type="ECO:0000313" key="10">
    <source>
        <dbReference type="EMBL" id="ELR17271.1"/>
    </source>
</evidence>
<evidence type="ECO:0000256" key="2">
    <source>
        <dbReference type="ARBA" id="ARBA00006752"/>
    </source>
</evidence>
<proteinExistence type="inferred from homology"/>
<protein>
    <submittedName>
        <fullName evidence="10">von Willebrand factor type A domain containing protein</fullName>
    </submittedName>
</protein>
<feature type="domain" description="VWFA" evidence="8">
    <location>
        <begin position="280"/>
        <end position="455"/>
    </location>
</feature>
<gene>
    <name evidence="10" type="ORF">ACA1_059980</name>
</gene>
<dbReference type="EMBL" id="KB007974">
    <property type="protein sequence ID" value="ELR17271.1"/>
    <property type="molecule type" value="Genomic_DNA"/>
</dbReference>
<evidence type="ECO:0000256" key="6">
    <source>
        <dbReference type="ARBA" id="ARBA00023212"/>
    </source>
</evidence>
<evidence type="ECO:0000256" key="7">
    <source>
        <dbReference type="SAM" id="MobiDB-lite"/>
    </source>
</evidence>
<dbReference type="GO" id="GO:0005856">
    <property type="term" value="C:cytoskeleton"/>
    <property type="evidence" value="ECO:0007669"/>
    <property type="project" value="UniProtKB-SubCell"/>
</dbReference>
<dbReference type="AlphaFoldDB" id="L8GYS2"/>
<dbReference type="Gene3D" id="3.40.50.410">
    <property type="entry name" value="von Willebrand factor, type A domain"/>
    <property type="match status" value="1"/>
</dbReference>
<dbReference type="FunFam" id="3.30.420.40:FF:000148">
    <property type="entry name" value="Actin, alpha skeletal muscle"/>
    <property type="match status" value="1"/>
</dbReference>
<keyword evidence="5" id="KW-0067">ATP-binding</keyword>
<dbReference type="PANTHER" id="PTHR45737">
    <property type="entry name" value="VON WILLEBRAND FACTOR A DOMAIN-CONTAINING PROTEIN 5A"/>
    <property type="match status" value="1"/>
</dbReference>
<dbReference type="InterPro" id="IPR036465">
    <property type="entry name" value="vWFA_dom_sf"/>
</dbReference>
<dbReference type="Pfam" id="PF00022">
    <property type="entry name" value="Actin"/>
    <property type="match status" value="1"/>
</dbReference>